<gene>
    <name evidence="9" type="ORF">IPL58_07175</name>
</gene>
<dbReference type="GO" id="GO:0016987">
    <property type="term" value="F:sigma factor activity"/>
    <property type="evidence" value="ECO:0007669"/>
    <property type="project" value="UniProtKB-KW"/>
</dbReference>
<accession>A0A9D7K3A5</accession>
<dbReference type="InterPro" id="IPR007627">
    <property type="entry name" value="RNA_pol_sigma70_r2"/>
</dbReference>
<proteinExistence type="inferred from homology"/>
<name>A0A9D7K3A5_9PROT</name>
<dbReference type="PROSITE" id="PS01063">
    <property type="entry name" value="SIGMA70_ECF"/>
    <property type="match status" value="1"/>
</dbReference>
<dbReference type="InterPro" id="IPR039425">
    <property type="entry name" value="RNA_pol_sigma-70-like"/>
</dbReference>
<keyword evidence="5 6" id="KW-0804">Transcription</keyword>
<keyword evidence="3 6" id="KW-0731">Sigma factor</keyword>
<dbReference type="InterPro" id="IPR014284">
    <property type="entry name" value="RNA_pol_sigma-70_dom"/>
</dbReference>
<evidence type="ECO:0000256" key="3">
    <source>
        <dbReference type="ARBA" id="ARBA00023082"/>
    </source>
</evidence>
<reference evidence="9" key="1">
    <citation type="submission" date="2020-10" db="EMBL/GenBank/DDBJ databases">
        <title>Connecting structure to function with the recovery of over 1000 high-quality activated sludge metagenome-assembled genomes encoding full-length rRNA genes using long-read sequencing.</title>
        <authorList>
            <person name="Singleton C.M."/>
            <person name="Petriglieri F."/>
            <person name="Kristensen J.M."/>
            <person name="Kirkegaard R.H."/>
            <person name="Michaelsen T.Y."/>
            <person name="Andersen M.H."/>
            <person name="Karst S.M."/>
            <person name="Dueholm M.S."/>
            <person name="Nielsen P.H."/>
            <person name="Albertsen M."/>
        </authorList>
    </citation>
    <scope>NUCLEOTIDE SEQUENCE</scope>
    <source>
        <strain evidence="9">Hirt_18-Q3-R61-65_BATAC.395</strain>
    </source>
</reference>
<dbReference type="Pfam" id="PF08281">
    <property type="entry name" value="Sigma70_r4_2"/>
    <property type="match status" value="1"/>
</dbReference>
<dbReference type="InterPro" id="IPR014289">
    <property type="entry name" value="RNA_pol_sigma-24-rel"/>
</dbReference>
<sequence>MADPDFNAELNRLRPTLMRFAVLQLRDEQSAEDVVQDTMLAALQGREKFSGRAQLKTWLVAILKNKIVDRIRQRSREAPLPQVGDSEAEDFDALFQADGHWQEKPSNWGNPEAALQQSRFYDVMELCMNALPENLARVFTMREILEMETEEICKELAISTSNCWVVLYRARMRLRECLQLKWFSEGVGAE</sequence>
<evidence type="ECO:0000256" key="4">
    <source>
        <dbReference type="ARBA" id="ARBA00023125"/>
    </source>
</evidence>
<dbReference type="InterPro" id="IPR013249">
    <property type="entry name" value="RNA_pol_sigma70_r4_t2"/>
</dbReference>
<dbReference type="GO" id="GO:0006352">
    <property type="term" value="P:DNA-templated transcription initiation"/>
    <property type="evidence" value="ECO:0007669"/>
    <property type="project" value="InterPro"/>
</dbReference>
<keyword evidence="2 6" id="KW-0805">Transcription regulation</keyword>
<evidence type="ECO:0000259" key="8">
    <source>
        <dbReference type="Pfam" id="PF08281"/>
    </source>
</evidence>
<dbReference type="Gene3D" id="1.10.10.10">
    <property type="entry name" value="Winged helix-like DNA-binding domain superfamily/Winged helix DNA-binding domain"/>
    <property type="match status" value="1"/>
</dbReference>
<feature type="domain" description="RNA polymerase sigma factor 70 region 4 type 2" evidence="8">
    <location>
        <begin position="124"/>
        <end position="174"/>
    </location>
</feature>
<dbReference type="GO" id="GO:0003677">
    <property type="term" value="F:DNA binding"/>
    <property type="evidence" value="ECO:0007669"/>
    <property type="project" value="UniProtKB-KW"/>
</dbReference>
<dbReference type="Gene3D" id="1.10.1740.10">
    <property type="match status" value="1"/>
</dbReference>
<dbReference type="InterPro" id="IPR013325">
    <property type="entry name" value="RNA_pol_sigma_r2"/>
</dbReference>
<dbReference type="AlphaFoldDB" id="A0A9D7K3A5"/>
<evidence type="ECO:0000313" key="9">
    <source>
        <dbReference type="EMBL" id="MBK8523912.1"/>
    </source>
</evidence>
<organism evidence="9 10">
    <name type="scientific">Candidatus Proximibacter danicus</name>
    <dbReference type="NCBI Taxonomy" id="2954365"/>
    <lineage>
        <taxon>Bacteria</taxon>
        <taxon>Pseudomonadati</taxon>
        <taxon>Pseudomonadota</taxon>
        <taxon>Betaproteobacteria</taxon>
        <taxon>Candidatus Proximibacter</taxon>
    </lineage>
</organism>
<dbReference type="Pfam" id="PF04542">
    <property type="entry name" value="Sigma70_r2"/>
    <property type="match status" value="1"/>
</dbReference>
<dbReference type="PANTHER" id="PTHR43133">
    <property type="entry name" value="RNA POLYMERASE ECF-TYPE SIGMA FACTO"/>
    <property type="match status" value="1"/>
</dbReference>
<dbReference type="SUPFAM" id="SSF88659">
    <property type="entry name" value="Sigma3 and sigma4 domains of RNA polymerase sigma factors"/>
    <property type="match status" value="1"/>
</dbReference>
<comment type="caution">
    <text evidence="9">The sequence shown here is derived from an EMBL/GenBank/DDBJ whole genome shotgun (WGS) entry which is preliminary data.</text>
</comment>
<comment type="similarity">
    <text evidence="1 6">Belongs to the sigma-70 factor family. ECF subfamily.</text>
</comment>
<evidence type="ECO:0000256" key="2">
    <source>
        <dbReference type="ARBA" id="ARBA00023015"/>
    </source>
</evidence>
<feature type="domain" description="RNA polymerase sigma-70 region 2" evidence="7">
    <location>
        <begin position="11"/>
        <end position="76"/>
    </location>
</feature>
<dbReference type="NCBIfam" id="NF009173">
    <property type="entry name" value="PRK12520.1"/>
    <property type="match status" value="1"/>
</dbReference>
<evidence type="ECO:0000313" key="10">
    <source>
        <dbReference type="Proteomes" id="UP000886689"/>
    </source>
</evidence>
<evidence type="ECO:0000259" key="7">
    <source>
        <dbReference type="Pfam" id="PF04542"/>
    </source>
</evidence>
<dbReference type="EMBL" id="JADJUC010000005">
    <property type="protein sequence ID" value="MBK8523912.1"/>
    <property type="molecule type" value="Genomic_DNA"/>
</dbReference>
<dbReference type="NCBIfam" id="TIGR02937">
    <property type="entry name" value="sigma70-ECF"/>
    <property type="match status" value="1"/>
</dbReference>
<dbReference type="InterPro" id="IPR013324">
    <property type="entry name" value="RNA_pol_sigma_r3/r4-like"/>
</dbReference>
<dbReference type="PANTHER" id="PTHR43133:SF8">
    <property type="entry name" value="RNA POLYMERASE SIGMA FACTOR HI_1459-RELATED"/>
    <property type="match status" value="1"/>
</dbReference>
<evidence type="ECO:0000256" key="1">
    <source>
        <dbReference type="ARBA" id="ARBA00010641"/>
    </source>
</evidence>
<evidence type="ECO:0000256" key="6">
    <source>
        <dbReference type="RuleBase" id="RU000716"/>
    </source>
</evidence>
<evidence type="ECO:0000256" key="5">
    <source>
        <dbReference type="ARBA" id="ARBA00023163"/>
    </source>
</evidence>
<protein>
    <recommendedName>
        <fullName evidence="6">RNA polymerase sigma factor</fullName>
    </recommendedName>
</protein>
<dbReference type="InterPro" id="IPR000838">
    <property type="entry name" value="RNA_pol_sigma70_ECF_CS"/>
</dbReference>
<dbReference type="InterPro" id="IPR036388">
    <property type="entry name" value="WH-like_DNA-bd_sf"/>
</dbReference>
<keyword evidence="4 6" id="KW-0238">DNA-binding</keyword>
<dbReference type="SUPFAM" id="SSF88946">
    <property type="entry name" value="Sigma2 domain of RNA polymerase sigma factors"/>
    <property type="match status" value="1"/>
</dbReference>
<dbReference type="Proteomes" id="UP000886689">
    <property type="component" value="Unassembled WGS sequence"/>
</dbReference>
<dbReference type="NCBIfam" id="TIGR02943">
    <property type="entry name" value="Sig70_famx1"/>
    <property type="match status" value="1"/>
</dbReference>